<evidence type="ECO:0000313" key="3">
    <source>
        <dbReference type="Proteomes" id="UP000078595"/>
    </source>
</evidence>
<accession>A0A1A5ZTM2</accession>
<dbReference type="EMBL" id="CP144537">
    <property type="protein sequence ID" value="WWC64247.1"/>
    <property type="molecule type" value="Genomic_DNA"/>
</dbReference>
<reference evidence="2" key="3">
    <citation type="submission" date="2024-02" db="EMBL/GenBank/DDBJ databases">
        <title>Comparative genomics of Cryptococcus and Kwoniella reveals pathogenesis evolution and contrasting modes of karyotype evolution via chromosome fusion or intercentromeric recombination.</title>
        <authorList>
            <person name="Coelho M.A."/>
            <person name="David-Palma M."/>
            <person name="Shea T."/>
            <person name="Bowers K."/>
            <person name="McGinley-Smith S."/>
            <person name="Mohammad A.W."/>
            <person name="Gnirke A."/>
            <person name="Yurkov A.M."/>
            <person name="Nowrousian M."/>
            <person name="Sun S."/>
            <person name="Cuomo C.A."/>
            <person name="Heitman J."/>
        </authorList>
    </citation>
    <scope>NUCLEOTIDE SEQUENCE</scope>
    <source>
        <strain evidence="2">CBS 10117</strain>
    </source>
</reference>
<gene>
    <name evidence="1" type="ORF">I303_08503</name>
    <name evidence="2" type="ORF">I303_106856</name>
</gene>
<dbReference type="AlphaFoldDB" id="A0A1A5ZTM2"/>
<dbReference type="VEuPathDB" id="FungiDB:I303_08503"/>
<reference evidence="2" key="2">
    <citation type="submission" date="2013-07" db="EMBL/GenBank/DDBJ databases">
        <authorList>
            <consortium name="The Broad Institute Genome Sequencing Platform"/>
            <person name="Cuomo C."/>
            <person name="Litvintseva A."/>
            <person name="Chen Y."/>
            <person name="Heitman J."/>
            <person name="Sun S."/>
            <person name="Springer D."/>
            <person name="Dromer F."/>
            <person name="Young S.K."/>
            <person name="Zeng Q."/>
            <person name="Gargeya S."/>
            <person name="Fitzgerald M."/>
            <person name="Abouelleil A."/>
            <person name="Alvarado L."/>
            <person name="Berlin A.M."/>
            <person name="Chapman S.B."/>
            <person name="Dewar J."/>
            <person name="Goldberg J."/>
            <person name="Griggs A."/>
            <person name="Gujja S."/>
            <person name="Hansen M."/>
            <person name="Howarth C."/>
            <person name="Imamovic A."/>
            <person name="Larimer J."/>
            <person name="McCowan C."/>
            <person name="Murphy C."/>
            <person name="Pearson M."/>
            <person name="Priest M."/>
            <person name="Roberts A."/>
            <person name="Saif S."/>
            <person name="Shea T."/>
            <person name="Sykes S."/>
            <person name="Wortman J."/>
            <person name="Nusbaum C."/>
            <person name="Birren B."/>
        </authorList>
    </citation>
    <scope>NUCLEOTIDE SEQUENCE</scope>
    <source>
        <strain evidence="2">CBS 10117</strain>
    </source>
</reference>
<proteinExistence type="predicted"/>
<dbReference type="KEGG" id="kdj:28972202"/>
<dbReference type="Proteomes" id="UP000078595">
    <property type="component" value="Chromosome 8"/>
</dbReference>
<dbReference type="OrthoDB" id="10534909at2759"/>
<sequence>MFSHLFIRHPDKSTAAHTTDNIPKSTSGTSIKPGSCTYTIHPYSGLVSTFGTFQRIRDTYRWELYEAPLPQEEMEHQRTAQRARHPEMRALDFASIPQEPLVHRIFLDRGTASTEHMSIRLPDDSGVDLTVWLEPSR</sequence>
<dbReference type="RefSeq" id="XP_018258962.1">
    <property type="nucleotide sequence ID" value="XM_018411761.1"/>
</dbReference>
<keyword evidence="3" id="KW-1185">Reference proteome</keyword>
<name>A0A1A5ZTM2_9TREE</name>
<organism evidence="1">
    <name type="scientific">Kwoniella dejecticola CBS 10117</name>
    <dbReference type="NCBI Taxonomy" id="1296121"/>
    <lineage>
        <taxon>Eukaryota</taxon>
        <taxon>Fungi</taxon>
        <taxon>Dikarya</taxon>
        <taxon>Basidiomycota</taxon>
        <taxon>Agaricomycotina</taxon>
        <taxon>Tremellomycetes</taxon>
        <taxon>Tremellales</taxon>
        <taxon>Cryptococcaceae</taxon>
        <taxon>Kwoniella</taxon>
    </lineage>
</organism>
<dbReference type="GeneID" id="28972202"/>
<evidence type="ECO:0000313" key="2">
    <source>
        <dbReference type="EMBL" id="WWC64247.1"/>
    </source>
</evidence>
<dbReference type="EMBL" id="KI894038">
    <property type="protein sequence ID" value="OBR81120.1"/>
    <property type="molecule type" value="Genomic_DNA"/>
</dbReference>
<reference evidence="1" key="1">
    <citation type="submission" date="2013-07" db="EMBL/GenBank/DDBJ databases">
        <title>The Genome Sequence of Cryptococcus dejecticola CBS10117.</title>
        <authorList>
            <consortium name="The Broad Institute Genome Sequencing Platform"/>
            <person name="Cuomo C."/>
            <person name="Litvintseva A."/>
            <person name="Chen Y."/>
            <person name="Heitman J."/>
            <person name="Sun S."/>
            <person name="Springer D."/>
            <person name="Dromer F."/>
            <person name="Young S.K."/>
            <person name="Zeng Q."/>
            <person name="Gargeya S."/>
            <person name="Fitzgerald M."/>
            <person name="Abouelleil A."/>
            <person name="Alvarado L."/>
            <person name="Berlin A.M."/>
            <person name="Chapman S.B."/>
            <person name="Dewar J."/>
            <person name="Goldberg J."/>
            <person name="Griggs A."/>
            <person name="Gujja S."/>
            <person name="Hansen M."/>
            <person name="Howarth C."/>
            <person name="Imamovic A."/>
            <person name="Larimer J."/>
            <person name="McCowan C."/>
            <person name="Murphy C."/>
            <person name="Pearson M."/>
            <person name="Priest M."/>
            <person name="Roberts A."/>
            <person name="Saif S."/>
            <person name="Shea T."/>
            <person name="Sykes S."/>
            <person name="Wortman J."/>
            <person name="Nusbaum C."/>
            <person name="Birren B."/>
        </authorList>
    </citation>
    <scope>NUCLEOTIDE SEQUENCE [LARGE SCALE GENOMIC DNA]</scope>
    <source>
        <strain evidence="1">CBS 10117</strain>
    </source>
</reference>
<protein>
    <submittedName>
        <fullName evidence="1">Uncharacterized protein</fullName>
    </submittedName>
</protein>
<evidence type="ECO:0000313" key="1">
    <source>
        <dbReference type="EMBL" id="OBR81120.1"/>
    </source>
</evidence>